<feature type="modified residue" description="4-aspartylphosphate" evidence="1">
    <location>
        <position position="148"/>
    </location>
</feature>
<sequence length="210" mass="23458">MQLTTATRHRSSSSVSPQRRRTACLWRPTATIKRPSSSSLAHALDLCINRQQDQQACLCTGDGPTRWVEMPQSSQLPLDAAAIDVPEEMSRFASTQPQTPWGTRTVHPSARLRFQDGDGFDYMTATNVLEAAQTYKAHPCRFRVVIIDISMPEIDGFDVSQHIHRIEKDSWSQMSESAREDSRRTIFAALTGLDSVEAQKEAFGSGIDTF</sequence>
<dbReference type="Proteomes" id="UP000324241">
    <property type="component" value="Unassembled WGS sequence"/>
</dbReference>
<evidence type="ECO:0000256" key="1">
    <source>
        <dbReference type="PROSITE-ProRule" id="PRU00169"/>
    </source>
</evidence>
<reference evidence="4 5" key="1">
    <citation type="submission" date="2019-08" db="EMBL/GenBank/DDBJ databases">
        <title>The genome sequence of a newly discovered highly antifungal drug resistant Aspergillus species, Aspergillus tanneri NIH 1004.</title>
        <authorList>
            <person name="Mounaud S."/>
            <person name="Singh I."/>
            <person name="Joardar V."/>
            <person name="Pakala S."/>
            <person name="Pakala S."/>
            <person name="Venepally P."/>
            <person name="Chung J.K."/>
            <person name="Losada L."/>
            <person name="Nierman W.C."/>
        </authorList>
    </citation>
    <scope>NUCLEOTIDE SEQUENCE [LARGE SCALE GENOMIC DNA]</scope>
    <source>
        <strain evidence="4 5">NIH1004</strain>
    </source>
</reference>
<dbReference type="VEuPathDB" id="FungiDB:EYZ11_012634"/>
<dbReference type="Gene3D" id="3.40.50.2300">
    <property type="match status" value="1"/>
</dbReference>
<dbReference type="CDD" id="cd00156">
    <property type="entry name" value="REC"/>
    <property type="match status" value="1"/>
</dbReference>
<dbReference type="InterPro" id="IPR011006">
    <property type="entry name" value="CheY-like_superfamily"/>
</dbReference>
<dbReference type="SUPFAM" id="SSF52172">
    <property type="entry name" value="CheY-like"/>
    <property type="match status" value="1"/>
</dbReference>
<protein>
    <recommendedName>
        <fullName evidence="3">Response regulatory domain-containing protein</fullName>
    </recommendedName>
</protein>
<evidence type="ECO:0000313" key="5">
    <source>
        <dbReference type="Proteomes" id="UP000324241"/>
    </source>
</evidence>
<keyword evidence="1" id="KW-0597">Phosphoprotein</keyword>
<dbReference type="OrthoDB" id="60033at2759"/>
<comment type="caution">
    <text evidence="4">The sequence shown here is derived from an EMBL/GenBank/DDBJ whole genome shotgun (WGS) entry which is preliminary data.</text>
</comment>
<gene>
    <name evidence="4" type="ORF">ATNIH1004_007245</name>
</gene>
<dbReference type="EMBL" id="QUQM01000007">
    <property type="protein sequence ID" value="KAA8645824.1"/>
    <property type="molecule type" value="Genomic_DNA"/>
</dbReference>
<evidence type="ECO:0000259" key="3">
    <source>
        <dbReference type="PROSITE" id="PS50110"/>
    </source>
</evidence>
<proteinExistence type="predicted"/>
<dbReference type="GO" id="GO:0000160">
    <property type="term" value="P:phosphorelay signal transduction system"/>
    <property type="evidence" value="ECO:0007669"/>
    <property type="project" value="InterPro"/>
</dbReference>
<organism evidence="4 5">
    <name type="scientific">Aspergillus tanneri</name>
    <dbReference type="NCBI Taxonomy" id="1220188"/>
    <lineage>
        <taxon>Eukaryota</taxon>
        <taxon>Fungi</taxon>
        <taxon>Dikarya</taxon>
        <taxon>Ascomycota</taxon>
        <taxon>Pezizomycotina</taxon>
        <taxon>Eurotiomycetes</taxon>
        <taxon>Eurotiomycetidae</taxon>
        <taxon>Eurotiales</taxon>
        <taxon>Aspergillaceae</taxon>
        <taxon>Aspergillus</taxon>
        <taxon>Aspergillus subgen. Circumdati</taxon>
    </lineage>
</organism>
<dbReference type="InterPro" id="IPR001789">
    <property type="entry name" value="Sig_transdc_resp-reg_receiver"/>
</dbReference>
<feature type="region of interest" description="Disordered" evidence="2">
    <location>
        <begin position="1"/>
        <end position="21"/>
    </location>
</feature>
<evidence type="ECO:0000313" key="4">
    <source>
        <dbReference type="EMBL" id="KAA8645824.1"/>
    </source>
</evidence>
<dbReference type="RefSeq" id="XP_033425185.1">
    <property type="nucleotide sequence ID" value="XM_033571870.1"/>
</dbReference>
<feature type="compositionally biased region" description="Low complexity" evidence="2">
    <location>
        <begin position="1"/>
        <end position="17"/>
    </location>
</feature>
<dbReference type="AlphaFoldDB" id="A0A5M9MK95"/>
<feature type="domain" description="Response regulatory" evidence="3">
    <location>
        <begin position="91"/>
        <end position="210"/>
    </location>
</feature>
<dbReference type="PROSITE" id="PS50110">
    <property type="entry name" value="RESPONSE_REGULATORY"/>
    <property type="match status" value="1"/>
</dbReference>
<dbReference type="GeneID" id="54329947"/>
<evidence type="ECO:0000256" key="2">
    <source>
        <dbReference type="SAM" id="MobiDB-lite"/>
    </source>
</evidence>
<accession>A0A5M9MK95</accession>
<name>A0A5M9MK95_9EURO</name>